<feature type="compositionally biased region" description="Polar residues" evidence="1">
    <location>
        <begin position="487"/>
        <end position="497"/>
    </location>
</feature>
<dbReference type="SMART" id="SM00239">
    <property type="entry name" value="C2"/>
    <property type="match status" value="1"/>
</dbReference>
<dbReference type="PANTHER" id="PTHR47052:SF3">
    <property type="entry name" value="INGRESSION PROTEIN 1"/>
    <property type="match status" value="1"/>
</dbReference>
<gene>
    <name evidence="3" type="ORF">CANARDRAFT_29432</name>
</gene>
<dbReference type="Proteomes" id="UP000094801">
    <property type="component" value="Unassembled WGS sequence"/>
</dbReference>
<dbReference type="PANTHER" id="PTHR47052">
    <property type="entry name" value="CONSERVED SERINE PROLINE-RICH PROTEIN (AFU_ORTHOLOGUE AFUA_2G01790)"/>
    <property type="match status" value="1"/>
</dbReference>
<dbReference type="InterPro" id="IPR035892">
    <property type="entry name" value="C2_domain_sf"/>
</dbReference>
<accession>A0A1E4SWY7</accession>
<feature type="domain" description="C2" evidence="2">
    <location>
        <begin position="1"/>
        <end position="118"/>
    </location>
</feature>
<keyword evidence="4" id="KW-1185">Reference proteome</keyword>
<evidence type="ECO:0000256" key="1">
    <source>
        <dbReference type="SAM" id="MobiDB-lite"/>
    </source>
</evidence>
<dbReference type="InterPro" id="IPR052981">
    <property type="entry name" value="Ingression_C2_domain"/>
</dbReference>
<dbReference type="PROSITE" id="PS50004">
    <property type="entry name" value="C2"/>
    <property type="match status" value="1"/>
</dbReference>
<feature type="region of interest" description="Disordered" evidence="1">
    <location>
        <begin position="283"/>
        <end position="343"/>
    </location>
</feature>
<evidence type="ECO:0000259" key="2">
    <source>
        <dbReference type="PROSITE" id="PS50004"/>
    </source>
</evidence>
<sequence length="523" mass="58785">MSTFMDTSTRIKCSGNQLVVVVSKAQDLPNRRKLDKQSPYCVARIQDQVQRTRVVPRGGQNPTFDEELWFSLDNVEDTTLILSMYHQQKKDSELVCKAEIDFSPALRRSVKEGYDNWHTLEYNGKPAGKVFLEMTYYTASTSVPLQVENALRSSMMMSTGSKFNNSAATARAEGTFKPNMSMISAVPQSSIDLPDLEHPKVVSKEINNTSNNNSTVQEIQKQQVDSSEGQKGWMSKIMDNAYNINIPSIFNRGLFSQQGHHQDPLDTLDIEIQNTAFRNKLFADSSDEESDEEEEEEDNLEIDEDGEYQLKKTAKEKSINITTPMHKSPFTRQPSLTSKINDDDKEVFEVGQKVSFRSSINSRSPLNMLNEDESDEDEMESMRQSFKGKPLPSIIKATSESRSQSPRNLNNKENNLAVETPPRPPAHCVPLTPLNTSLFENSPPSSPSPFSRKNRNEQPFTSESNGTKHSLPQTAPTPYELLGFGSQEKNTSPTSPSRLRHQLKNGGGSPSYSQIRKQNLGRI</sequence>
<proteinExistence type="predicted"/>
<feature type="compositionally biased region" description="Polar residues" evidence="1">
    <location>
        <begin position="319"/>
        <end position="339"/>
    </location>
</feature>
<dbReference type="EMBL" id="KV453859">
    <property type="protein sequence ID" value="ODV83962.1"/>
    <property type="molecule type" value="Genomic_DNA"/>
</dbReference>
<name>A0A1E4SWY7_9ASCO</name>
<organism evidence="3 4">
    <name type="scientific">[Candida] arabinofermentans NRRL YB-2248</name>
    <dbReference type="NCBI Taxonomy" id="983967"/>
    <lineage>
        <taxon>Eukaryota</taxon>
        <taxon>Fungi</taxon>
        <taxon>Dikarya</taxon>
        <taxon>Ascomycota</taxon>
        <taxon>Saccharomycotina</taxon>
        <taxon>Pichiomycetes</taxon>
        <taxon>Pichiales</taxon>
        <taxon>Pichiaceae</taxon>
        <taxon>Ogataea</taxon>
        <taxon>Ogataea/Candida clade</taxon>
    </lineage>
</organism>
<dbReference type="OrthoDB" id="270970at2759"/>
<reference evidence="4" key="1">
    <citation type="submission" date="2016-04" db="EMBL/GenBank/DDBJ databases">
        <title>Comparative genomics of biotechnologically important yeasts.</title>
        <authorList>
            <consortium name="DOE Joint Genome Institute"/>
            <person name="Riley R."/>
            <person name="Haridas S."/>
            <person name="Wolfe K.H."/>
            <person name="Lopes M.R."/>
            <person name="Hittinger C.T."/>
            <person name="Goker M."/>
            <person name="Salamov A."/>
            <person name="Wisecaver J."/>
            <person name="Long T.M."/>
            <person name="Aerts A.L."/>
            <person name="Barry K."/>
            <person name="Choi C."/>
            <person name="Clum A."/>
            <person name="Coughlan A.Y."/>
            <person name="Deshpande S."/>
            <person name="Douglass A.P."/>
            <person name="Hanson S.J."/>
            <person name="Klenk H.-P."/>
            <person name="Labutti K."/>
            <person name="Lapidus A."/>
            <person name="Lindquist E."/>
            <person name="Lipzen A."/>
            <person name="Meier-Kolthoff J.P."/>
            <person name="Ohm R.A."/>
            <person name="Otillar R.P."/>
            <person name="Pangilinan J."/>
            <person name="Peng Y."/>
            <person name="Rokas A."/>
            <person name="Rosa C.A."/>
            <person name="Scheuner C."/>
            <person name="Sibirny A.A."/>
            <person name="Slot J.C."/>
            <person name="Stielow J.B."/>
            <person name="Sun H."/>
            <person name="Kurtzman C.P."/>
            <person name="Blackwell M."/>
            <person name="Grigoriev I.V."/>
            <person name="Jeffries T.W."/>
        </authorList>
    </citation>
    <scope>NUCLEOTIDE SEQUENCE [LARGE SCALE GENOMIC DNA]</scope>
    <source>
        <strain evidence="4">NRRL YB-2248</strain>
    </source>
</reference>
<protein>
    <recommendedName>
        <fullName evidence="2">C2 domain-containing protein</fullName>
    </recommendedName>
</protein>
<feature type="compositionally biased region" description="Acidic residues" evidence="1">
    <location>
        <begin position="370"/>
        <end position="379"/>
    </location>
</feature>
<dbReference type="Pfam" id="PF00168">
    <property type="entry name" value="C2"/>
    <property type="match status" value="1"/>
</dbReference>
<dbReference type="AlphaFoldDB" id="A0A1E4SWY7"/>
<dbReference type="STRING" id="983967.A0A1E4SWY7"/>
<dbReference type="InterPro" id="IPR000008">
    <property type="entry name" value="C2_dom"/>
</dbReference>
<feature type="compositionally biased region" description="Polar residues" evidence="1">
    <location>
        <begin position="396"/>
        <end position="414"/>
    </location>
</feature>
<dbReference type="SUPFAM" id="SSF49562">
    <property type="entry name" value="C2 domain (Calcium/lipid-binding domain, CaLB)"/>
    <property type="match status" value="1"/>
</dbReference>
<evidence type="ECO:0000313" key="4">
    <source>
        <dbReference type="Proteomes" id="UP000094801"/>
    </source>
</evidence>
<feature type="region of interest" description="Disordered" evidence="1">
    <location>
        <begin position="361"/>
        <end position="523"/>
    </location>
</feature>
<feature type="compositionally biased region" description="Polar residues" evidence="1">
    <location>
        <begin position="457"/>
        <end position="476"/>
    </location>
</feature>
<feature type="compositionally biased region" description="Basic and acidic residues" evidence="1">
    <location>
        <begin position="308"/>
        <end position="318"/>
    </location>
</feature>
<dbReference type="Gene3D" id="2.60.40.150">
    <property type="entry name" value="C2 domain"/>
    <property type="match status" value="1"/>
</dbReference>
<evidence type="ECO:0000313" key="3">
    <source>
        <dbReference type="EMBL" id="ODV83962.1"/>
    </source>
</evidence>
<feature type="compositionally biased region" description="Acidic residues" evidence="1">
    <location>
        <begin position="285"/>
        <end position="307"/>
    </location>
</feature>